<name>A0A538UCH0_UNCEI</name>
<evidence type="ECO:0000313" key="3">
    <source>
        <dbReference type="EMBL" id="TMQ73517.1"/>
    </source>
</evidence>
<protein>
    <recommendedName>
        <fullName evidence="5">Carbohydrate-binding domain-containing protein</fullName>
    </recommendedName>
</protein>
<evidence type="ECO:0000313" key="4">
    <source>
        <dbReference type="Proteomes" id="UP000319771"/>
    </source>
</evidence>
<feature type="chain" id="PRO_5022135504" description="Carbohydrate-binding domain-containing protein" evidence="2">
    <location>
        <begin position="24"/>
        <end position="585"/>
    </location>
</feature>
<evidence type="ECO:0008006" key="5">
    <source>
        <dbReference type="Google" id="ProtNLM"/>
    </source>
</evidence>
<organism evidence="3 4">
    <name type="scientific">Eiseniibacteriota bacterium</name>
    <dbReference type="NCBI Taxonomy" id="2212470"/>
    <lineage>
        <taxon>Bacteria</taxon>
        <taxon>Candidatus Eiseniibacteriota</taxon>
    </lineage>
</organism>
<evidence type="ECO:0000256" key="1">
    <source>
        <dbReference type="SAM" id="MobiDB-lite"/>
    </source>
</evidence>
<keyword evidence="2" id="KW-0732">Signal</keyword>
<gene>
    <name evidence="3" type="ORF">E6K81_04310</name>
</gene>
<evidence type="ECO:0000256" key="2">
    <source>
        <dbReference type="SAM" id="SignalP"/>
    </source>
</evidence>
<comment type="caution">
    <text evidence="3">The sequence shown here is derived from an EMBL/GenBank/DDBJ whole genome shotgun (WGS) entry which is preliminary data.</text>
</comment>
<accession>A0A538UCH0</accession>
<dbReference type="EMBL" id="VBPB01000065">
    <property type="protein sequence ID" value="TMQ73517.1"/>
    <property type="molecule type" value="Genomic_DNA"/>
</dbReference>
<feature type="signal peptide" evidence="2">
    <location>
        <begin position="1"/>
        <end position="23"/>
    </location>
</feature>
<reference evidence="3 4" key="1">
    <citation type="journal article" date="2019" name="Nat. Microbiol.">
        <title>Mediterranean grassland soil C-N compound turnover is dependent on rainfall and depth, and is mediated by genomically divergent microorganisms.</title>
        <authorList>
            <person name="Diamond S."/>
            <person name="Andeer P.F."/>
            <person name="Li Z."/>
            <person name="Crits-Christoph A."/>
            <person name="Burstein D."/>
            <person name="Anantharaman K."/>
            <person name="Lane K.R."/>
            <person name="Thomas B.C."/>
            <person name="Pan C."/>
            <person name="Northen T.R."/>
            <person name="Banfield J.F."/>
        </authorList>
    </citation>
    <scope>NUCLEOTIDE SEQUENCE [LARGE SCALE GENOMIC DNA]</scope>
    <source>
        <strain evidence="3">WS_11</strain>
    </source>
</reference>
<dbReference type="Gene3D" id="2.60.40.1190">
    <property type="match status" value="2"/>
</dbReference>
<feature type="region of interest" description="Disordered" evidence="1">
    <location>
        <begin position="566"/>
        <end position="585"/>
    </location>
</feature>
<proteinExistence type="predicted"/>
<dbReference type="Proteomes" id="UP000319771">
    <property type="component" value="Unassembled WGS sequence"/>
</dbReference>
<sequence length="585" mass="63595">MNKRLTAVWLMGAVLATAAPAWAQLPRTDAIWARTVPPGSITLDGNLTEPVWAQAESWRVHYRYDVANPVTGTQGIPGSGWKDEGGFPPTQSTNDSTNAMLKFLVMGNKLYLGATVPDKSIGGGGGFNYFDGFLMAVKDHSLPGFPKPVAEYLYSWWYPRDAQTVCPCAQAIDSAVSNPPIFKGRWAPDPVCDCATGQVVPRTGAQIAAWDARTVVNGTTNSDAAVDVGYTVEMVFDLGVMGYDVTKAAGDTIEWNISIYDTDNWWKSPLGFDLSRNRTWWACPWGNIAEQDEVRIYARPNVTNVSGAVPAIDPDFRIPVTTLAAPTIDGSLADAVWSVAPSLDLRWNDDALRGAYPSVGKYRSGQFQPRLAVDDPAPNPLPFVANGGDATVKYFWKGDFLYLGFDVRDTRVQSNATEDEWDGFTVSITSRSEEDMVDHNLAGKGLSFHVSSAGGAVPIKDLVPLVNGGTAQVALQLKPGTTVDSTGTTSSDVGYTAELKVDLKALGYPAGLGDHTMFFGIDLHDHDRFSNPLSDSYSTRTWFFREREEQCCPAWTLLDPPRWAIRRIPSTSPPPSSSRSGASRT</sequence>
<dbReference type="AlphaFoldDB" id="A0A538UCH0"/>